<proteinExistence type="predicted"/>
<keyword evidence="3" id="KW-1185">Reference proteome</keyword>
<keyword evidence="1" id="KW-1133">Transmembrane helix</keyword>
<dbReference type="EMBL" id="WAAF01057423">
    <property type="protein sequence ID" value="NXX51970.1"/>
    <property type="molecule type" value="Genomic_DNA"/>
</dbReference>
<comment type="caution">
    <text evidence="2">The sequence shown here is derived from an EMBL/GenBank/DDBJ whole genome shotgun (WGS) entry which is preliminary data.</text>
</comment>
<protein>
    <submittedName>
        <fullName evidence="2">ACHB protein</fullName>
    </submittedName>
</protein>
<evidence type="ECO:0000313" key="3">
    <source>
        <dbReference type="Proteomes" id="UP000627253"/>
    </source>
</evidence>
<dbReference type="Gene3D" id="1.20.58.390">
    <property type="entry name" value="Neurotransmitter-gated ion-channel transmembrane domain"/>
    <property type="match status" value="1"/>
</dbReference>
<feature type="non-terminal residue" evidence="2">
    <location>
        <position position="1"/>
    </location>
</feature>
<evidence type="ECO:0000313" key="2">
    <source>
        <dbReference type="EMBL" id="NXX51970.1"/>
    </source>
</evidence>
<keyword evidence="1" id="KW-0812">Transmembrane</keyword>
<organism evidence="2 3">
    <name type="scientific">Tricholaema leucomelas</name>
    <name type="common">pied barbet</name>
    <dbReference type="NCBI Taxonomy" id="240729"/>
    <lineage>
        <taxon>Eukaryota</taxon>
        <taxon>Metazoa</taxon>
        <taxon>Chordata</taxon>
        <taxon>Craniata</taxon>
        <taxon>Vertebrata</taxon>
        <taxon>Euteleostomi</taxon>
        <taxon>Archelosauria</taxon>
        <taxon>Archosauria</taxon>
        <taxon>Dinosauria</taxon>
        <taxon>Saurischia</taxon>
        <taxon>Theropoda</taxon>
        <taxon>Coelurosauria</taxon>
        <taxon>Aves</taxon>
        <taxon>Neognathae</taxon>
        <taxon>Neoaves</taxon>
        <taxon>Telluraves</taxon>
        <taxon>Coraciimorphae</taxon>
        <taxon>Piciformes</taxon>
        <taxon>Lybiidae</taxon>
        <taxon>Tricholaema lacrymosa</taxon>
    </lineage>
</organism>
<name>A0A852JFQ3_9PICI</name>
<evidence type="ECO:0000256" key="1">
    <source>
        <dbReference type="SAM" id="Phobius"/>
    </source>
</evidence>
<feature type="transmembrane region" description="Helical" evidence="1">
    <location>
        <begin position="52"/>
        <end position="74"/>
    </location>
</feature>
<accession>A0A852JFQ3</accession>
<keyword evidence="1" id="KW-0472">Membrane</keyword>
<dbReference type="Proteomes" id="UP000627253">
    <property type="component" value="Unassembled WGS sequence"/>
</dbReference>
<gene>
    <name evidence="2" type="primary">Chrnb1</name>
    <name evidence="2" type="ORF">TRILEU_R15363</name>
</gene>
<reference evidence="2" key="1">
    <citation type="submission" date="2020-02" db="EMBL/GenBank/DDBJ databases">
        <title>Bird 10,000 Genomes (B10K) Project - Family phase.</title>
        <authorList>
            <person name="Zhang G."/>
        </authorList>
    </citation>
    <scope>NUCLEOTIDE SEQUENCE</scope>
    <source>
        <strain evidence="2">B10K-DU-002-37</strain>
        <tissue evidence="2">Muscle</tissue>
    </source>
</reference>
<feature type="non-terminal residue" evidence="2">
    <location>
        <position position="83"/>
    </location>
</feature>
<dbReference type="InterPro" id="IPR038050">
    <property type="entry name" value="Neuro_actylchol_rec"/>
</dbReference>
<dbReference type="AlphaFoldDB" id="A0A852JFQ3"/>
<sequence>CPLCAPCPLCVPLGAHAGPSCAPPVPGAVPGAVPPTQEQQGWQLVALAVDRLFLGTFLLLTGGCVLGTGLDAALHRPPATPFP</sequence>